<dbReference type="EMBL" id="JAIVFP010000001">
    <property type="protein sequence ID" value="MCI4683084.1"/>
    <property type="molecule type" value="Genomic_DNA"/>
</dbReference>
<dbReference type="Pfam" id="PF01613">
    <property type="entry name" value="Flavin_Reduct"/>
    <property type="match status" value="1"/>
</dbReference>
<evidence type="ECO:0000313" key="4">
    <source>
        <dbReference type="Proteomes" id="UP001139104"/>
    </source>
</evidence>
<proteinExistence type="predicted"/>
<gene>
    <name evidence="3" type="ORF">K2U94_09945</name>
</gene>
<dbReference type="SMART" id="SM00903">
    <property type="entry name" value="Flavin_Reduct"/>
    <property type="match status" value="1"/>
</dbReference>
<reference evidence="3" key="1">
    <citation type="journal article" date="2022" name="ISME J.">
        <title>Identification of active gaseous-alkane degraders at natural gas seeps.</title>
        <authorList>
            <person name="Farhan Ul Haque M."/>
            <person name="Hernandez M."/>
            <person name="Crombie A.T."/>
            <person name="Murrell J.C."/>
        </authorList>
    </citation>
    <scope>NUCLEOTIDE SEQUENCE</scope>
    <source>
        <strain evidence="3">PC2</strain>
    </source>
</reference>
<dbReference type="RefSeq" id="WP_243067054.1">
    <property type="nucleotide sequence ID" value="NZ_JAIVFK010000012.1"/>
</dbReference>
<name>A0ABS9Z5Y2_9HYPH</name>
<keyword evidence="1" id="KW-0560">Oxidoreductase</keyword>
<evidence type="ECO:0000313" key="3">
    <source>
        <dbReference type="EMBL" id="MCI4683084.1"/>
    </source>
</evidence>
<protein>
    <submittedName>
        <fullName evidence="3">Flavin reductase family protein</fullName>
    </submittedName>
</protein>
<comment type="caution">
    <text evidence="3">The sequence shown here is derived from an EMBL/GenBank/DDBJ whole genome shotgun (WGS) entry which is preliminary data.</text>
</comment>
<dbReference type="Gene3D" id="2.30.110.10">
    <property type="entry name" value="Electron Transport, Fmn-binding Protein, Chain A"/>
    <property type="match status" value="1"/>
</dbReference>
<accession>A0ABS9Z5Y2</accession>
<dbReference type="PANTHER" id="PTHR30466:SF1">
    <property type="entry name" value="FMN REDUCTASE (NADH) RUTF"/>
    <property type="match status" value="1"/>
</dbReference>
<feature type="domain" description="Flavin reductase like" evidence="2">
    <location>
        <begin position="11"/>
        <end position="158"/>
    </location>
</feature>
<evidence type="ECO:0000256" key="1">
    <source>
        <dbReference type="ARBA" id="ARBA00023002"/>
    </source>
</evidence>
<evidence type="ECO:0000259" key="2">
    <source>
        <dbReference type="SMART" id="SM00903"/>
    </source>
</evidence>
<sequence length="163" mass="17538">MLDPKAYRDAMSEIASPVHIIATDGPAGLAGMTVTALASVTDQPATLLVCVNRQSPSAPRFLKNKAFSVNSLGAADQKLADIFAGRTDEHFAEKFTHGLWRKGATGAPLLEGALANFDCRLIEAKDVGTHHILIGEVVAVARRDEGAGLLYHRRAYRRSDDEL</sequence>
<dbReference type="SUPFAM" id="SSF50475">
    <property type="entry name" value="FMN-binding split barrel"/>
    <property type="match status" value="1"/>
</dbReference>
<dbReference type="PANTHER" id="PTHR30466">
    <property type="entry name" value="FLAVIN REDUCTASE"/>
    <property type="match status" value="1"/>
</dbReference>
<dbReference type="InterPro" id="IPR002563">
    <property type="entry name" value="Flavin_Rdtase-like_dom"/>
</dbReference>
<dbReference type="InterPro" id="IPR050268">
    <property type="entry name" value="NADH-dep_flavin_reductase"/>
</dbReference>
<dbReference type="Proteomes" id="UP001139104">
    <property type="component" value="Unassembled WGS sequence"/>
</dbReference>
<keyword evidence="4" id="KW-1185">Reference proteome</keyword>
<organism evidence="3 4">
    <name type="scientific">Candidatus Rhodoblastus alkanivorans</name>
    <dbReference type="NCBI Taxonomy" id="2954117"/>
    <lineage>
        <taxon>Bacteria</taxon>
        <taxon>Pseudomonadati</taxon>
        <taxon>Pseudomonadota</taxon>
        <taxon>Alphaproteobacteria</taxon>
        <taxon>Hyphomicrobiales</taxon>
        <taxon>Rhodoblastaceae</taxon>
        <taxon>Rhodoblastus</taxon>
    </lineage>
</organism>
<dbReference type="InterPro" id="IPR012349">
    <property type="entry name" value="Split_barrel_FMN-bd"/>
</dbReference>